<evidence type="ECO:0000313" key="17">
    <source>
        <dbReference type="Proteomes" id="UP000317369"/>
    </source>
</evidence>
<keyword evidence="3" id="KW-0820">tRNA-binding</keyword>
<dbReference type="SUPFAM" id="SSF51395">
    <property type="entry name" value="FMN-linked oxidoreductases"/>
    <property type="match status" value="1"/>
</dbReference>
<dbReference type="PANTHER" id="PTHR45846:SF1">
    <property type="entry name" value="TRNA-DIHYDROURIDINE(47) SYNTHASE [NAD(P)(+)]-LIKE"/>
    <property type="match status" value="1"/>
</dbReference>
<dbReference type="EC" id="1.3.1.-" evidence="12"/>
<dbReference type="PIRSF" id="PIRSF006621">
    <property type="entry name" value="Dus"/>
    <property type="match status" value="1"/>
</dbReference>
<accession>A0A517YRR0</accession>
<dbReference type="AlphaFoldDB" id="A0A517YRR0"/>
<dbReference type="GO" id="GO:0000049">
    <property type="term" value="F:tRNA binding"/>
    <property type="evidence" value="ECO:0007669"/>
    <property type="project" value="UniProtKB-KW"/>
</dbReference>
<name>A0A517YRR0_9BACT</name>
<evidence type="ECO:0000256" key="4">
    <source>
        <dbReference type="ARBA" id="ARBA00022630"/>
    </source>
</evidence>
<evidence type="ECO:0000256" key="11">
    <source>
        <dbReference type="ARBA" id="ARBA00048802"/>
    </source>
</evidence>
<dbReference type="PANTHER" id="PTHR45846">
    <property type="entry name" value="TRNA-DIHYDROURIDINE(47) SYNTHASE [NAD(P)(+)]-LIKE"/>
    <property type="match status" value="1"/>
</dbReference>
<dbReference type="Pfam" id="PF01207">
    <property type="entry name" value="Dus"/>
    <property type="match status" value="1"/>
</dbReference>
<comment type="function">
    <text evidence="2 12">Catalyzes the synthesis of 5,6-dihydrouridine (D), a modified base found in the D-loop of most tRNAs, via the reduction of the C5-C6 double bond in target uridines.</text>
</comment>
<evidence type="ECO:0000259" key="15">
    <source>
        <dbReference type="Pfam" id="PF01207"/>
    </source>
</evidence>
<evidence type="ECO:0000256" key="8">
    <source>
        <dbReference type="ARBA" id="ARBA00022884"/>
    </source>
</evidence>
<dbReference type="InterPro" id="IPR004652">
    <property type="entry name" value="DusB-like"/>
</dbReference>
<protein>
    <recommendedName>
        <fullName evidence="12">tRNA-dihydrouridine synthase</fullName>
        <ecNumber evidence="12">1.3.1.-</ecNumber>
    </recommendedName>
</protein>
<proteinExistence type="inferred from homology"/>
<evidence type="ECO:0000256" key="10">
    <source>
        <dbReference type="ARBA" id="ARBA00048205"/>
    </source>
</evidence>
<dbReference type="Proteomes" id="UP000317369">
    <property type="component" value="Chromosome"/>
</dbReference>
<feature type="binding site" evidence="14">
    <location>
        <position position="147"/>
    </location>
    <ligand>
        <name>FMN</name>
        <dbReference type="ChEBI" id="CHEBI:58210"/>
    </ligand>
</feature>
<feature type="domain" description="DUS-like FMN-binding" evidence="15">
    <location>
        <begin position="15"/>
        <end position="326"/>
    </location>
</feature>
<evidence type="ECO:0000256" key="6">
    <source>
        <dbReference type="ARBA" id="ARBA00022694"/>
    </source>
</evidence>
<keyword evidence="9 12" id="KW-0560">Oxidoreductase</keyword>
<evidence type="ECO:0000256" key="7">
    <source>
        <dbReference type="ARBA" id="ARBA00022857"/>
    </source>
</evidence>
<dbReference type="InterPro" id="IPR024036">
    <property type="entry name" value="tRNA-dHydroUridine_Synthase_C"/>
</dbReference>
<dbReference type="GO" id="GO:0050660">
    <property type="term" value="F:flavin adenine dinucleotide binding"/>
    <property type="evidence" value="ECO:0007669"/>
    <property type="project" value="InterPro"/>
</dbReference>
<evidence type="ECO:0000256" key="1">
    <source>
        <dbReference type="ARBA" id="ARBA00001917"/>
    </source>
</evidence>
<keyword evidence="6 12" id="KW-0819">tRNA processing</keyword>
<keyword evidence="8" id="KW-0694">RNA-binding</keyword>
<dbReference type="NCBIfam" id="TIGR00737">
    <property type="entry name" value="nifR3_yhdG"/>
    <property type="match status" value="1"/>
</dbReference>
<dbReference type="GO" id="GO:0017150">
    <property type="term" value="F:tRNA dihydrouridine synthase activity"/>
    <property type="evidence" value="ECO:0007669"/>
    <property type="project" value="InterPro"/>
</dbReference>
<dbReference type="OrthoDB" id="9764501at2"/>
<dbReference type="CDD" id="cd02801">
    <property type="entry name" value="DUS_like_FMN"/>
    <property type="match status" value="1"/>
</dbReference>
<feature type="binding site" evidence="14">
    <location>
        <begin position="236"/>
        <end position="237"/>
    </location>
    <ligand>
        <name>FMN</name>
        <dbReference type="ChEBI" id="CHEBI:58210"/>
    </ligand>
</feature>
<comment type="catalytic activity">
    <reaction evidence="11">
        <text>a 5,6-dihydrouridine in tRNA + NAD(+) = a uridine in tRNA + NADH + H(+)</text>
        <dbReference type="Rhea" id="RHEA:54452"/>
        <dbReference type="Rhea" id="RHEA-COMP:13339"/>
        <dbReference type="Rhea" id="RHEA-COMP:13887"/>
        <dbReference type="ChEBI" id="CHEBI:15378"/>
        <dbReference type="ChEBI" id="CHEBI:57540"/>
        <dbReference type="ChEBI" id="CHEBI:57945"/>
        <dbReference type="ChEBI" id="CHEBI:65315"/>
        <dbReference type="ChEBI" id="CHEBI:74443"/>
    </reaction>
</comment>
<reference evidence="16 17" key="1">
    <citation type="submission" date="2019-02" db="EMBL/GenBank/DDBJ databases">
        <title>Deep-cultivation of Planctomycetes and their phenomic and genomic characterization uncovers novel biology.</title>
        <authorList>
            <person name="Wiegand S."/>
            <person name="Jogler M."/>
            <person name="Boedeker C."/>
            <person name="Pinto D."/>
            <person name="Vollmers J."/>
            <person name="Rivas-Marin E."/>
            <person name="Kohn T."/>
            <person name="Peeters S.H."/>
            <person name="Heuer A."/>
            <person name="Rast P."/>
            <person name="Oberbeckmann S."/>
            <person name="Bunk B."/>
            <person name="Jeske O."/>
            <person name="Meyerdierks A."/>
            <person name="Storesund J.E."/>
            <person name="Kallscheuer N."/>
            <person name="Luecker S."/>
            <person name="Lage O.M."/>
            <person name="Pohl T."/>
            <person name="Merkel B.J."/>
            <person name="Hornburger P."/>
            <person name="Mueller R.-W."/>
            <person name="Bruemmer F."/>
            <person name="Labrenz M."/>
            <person name="Spormann A.M."/>
            <person name="Op den Camp H."/>
            <person name="Overmann J."/>
            <person name="Amann R."/>
            <person name="Jetten M.S.M."/>
            <person name="Mascher T."/>
            <person name="Medema M.H."/>
            <person name="Devos D.P."/>
            <person name="Kaster A.-K."/>
            <person name="Ovreas L."/>
            <person name="Rohde M."/>
            <person name="Galperin M.Y."/>
            <person name="Jogler C."/>
        </authorList>
    </citation>
    <scope>NUCLEOTIDE SEQUENCE [LARGE SCALE GENOMIC DNA]</scope>
    <source>
        <strain evidence="16 17">KS4</strain>
    </source>
</reference>
<dbReference type="EMBL" id="CP036425">
    <property type="protein sequence ID" value="QDU32908.1"/>
    <property type="molecule type" value="Genomic_DNA"/>
</dbReference>
<keyword evidence="17" id="KW-1185">Reference proteome</keyword>
<evidence type="ECO:0000256" key="5">
    <source>
        <dbReference type="ARBA" id="ARBA00022643"/>
    </source>
</evidence>
<evidence type="ECO:0000256" key="12">
    <source>
        <dbReference type="PIRNR" id="PIRNR006621"/>
    </source>
</evidence>
<evidence type="ECO:0000256" key="13">
    <source>
        <dbReference type="PIRSR" id="PIRSR006621-1"/>
    </source>
</evidence>
<keyword evidence="4 12" id="KW-0285">Flavoprotein</keyword>
<feature type="binding site" evidence="14">
    <location>
        <position position="78"/>
    </location>
    <ligand>
        <name>FMN</name>
        <dbReference type="ChEBI" id="CHEBI:58210"/>
    </ligand>
</feature>
<evidence type="ECO:0000256" key="3">
    <source>
        <dbReference type="ARBA" id="ARBA00022555"/>
    </source>
</evidence>
<sequence>MLQVGNVQLPSNAFLAPVAGYFDLAYRLVVRSVPGYKGHAAVGLTCTDLLCPQALLSENEKSLWLAATSPDDKPVCMQLYGANAEIMAEAAQWSEAHGATMIDINMGCPVDKVTKRNGGSKLLCDPCNTIKMAEAIVKSVNIPVTAKIRLGWDDSSLIHTTLPTQLADVGIAMITVHGRTTEQRFKPSVRIPLIAETVAALKSNHSIPVIGNGDIKIPQDAKRMIDETGCDGIMVARGAMGQPWLFRDIVYHLETGKLPRPYPRIERMKCVIRHFENMLTMRDERIATNTIRVRMSRYSPHLQPWPNLKRDIQYVKTASEMRDFLNAGLERISQEDGITDPSFELAT</sequence>
<comment type="similarity">
    <text evidence="12">Belongs to the dus family.</text>
</comment>
<keyword evidence="5 12" id="KW-0288">FMN</keyword>
<evidence type="ECO:0000313" key="16">
    <source>
        <dbReference type="EMBL" id="QDU32908.1"/>
    </source>
</evidence>
<keyword evidence="14" id="KW-0547">Nucleotide-binding</keyword>
<gene>
    <name evidence="16" type="primary">dusC</name>
    <name evidence="16" type="ORF">KS4_09470</name>
</gene>
<feature type="active site" description="Proton donor" evidence="13">
    <location>
        <position position="108"/>
    </location>
</feature>
<dbReference type="InterPro" id="IPR035587">
    <property type="entry name" value="DUS-like_FMN-bd"/>
</dbReference>
<dbReference type="Gene3D" id="1.10.1200.80">
    <property type="entry name" value="Putative flavin oxidoreducatase, domain 2"/>
    <property type="match status" value="1"/>
</dbReference>
<dbReference type="Gene3D" id="3.20.20.70">
    <property type="entry name" value="Aldolase class I"/>
    <property type="match status" value="1"/>
</dbReference>
<comment type="catalytic activity">
    <reaction evidence="10">
        <text>a 5,6-dihydrouridine in tRNA + NADP(+) = a uridine in tRNA + NADPH + H(+)</text>
        <dbReference type="Rhea" id="RHEA:23624"/>
        <dbReference type="Rhea" id="RHEA-COMP:13339"/>
        <dbReference type="Rhea" id="RHEA-COMP:13887"/>
        <dbReference type="ChEBI" id="CHEBI:15378"/>
        <dbReference type="ChEBI" id="CHEBI:57783"/>
        <dbReference type="ChEBI" id="CHEBI:58349"/>
        <dbReference type="ChEBI" id="CHEBI:65315"/>
        <dbReference type="ChEBI" id="CHEBI:74443"/>
    </reaction>
</comment>
<dbReference type="InterPro" id="IPR018517">
    <property type="entry name" value="tRNA_hU_synthase_CS"/>
</dbReference>
<evidence type="ECO:0000256" key="14">
    <source>
        <dbReference type="PIRSR" id="PIRSR006621-2"/>
    </source>
</evidence>
<organism evidence="16 17">
    <name type="scientific">Poriferisphaera corsica</name>
    <dbReference type="NCBI Taxonomy" id="2528020"/>
    <lineage>
        <taxon>Bacteria</taxon>
        <taxon>Pseudomonadati</taxon>
        <taxon>Planctomycetota</taxon>
        <taxon>Phycisphaerae</taxon>
        <taxon>Phycisphaerales</taxon>
        <taxon>Phycisphaeraceae</taxon>
        <taxon>Poriferisphaera</taxon>
    </lineage>
</organism>
<dbReference type="InterPro" id="IPR001269">
    <property type="entry name" value="DUS_fam"/>
</dbReference>
<feature type="binding site" evidence="14">
    <location>
        <position position="177"/>
    </location>
    <ligand>
        <name>FMN</name>
        <dbReference type="ChEBI" id="CHEBI:58210"/>
    </ligand>
</feature>
<dbReference type="RefSeq" id="WP_145075183.1">
    <property type="nucleotide sequence ID" value="NZ_CP036425.1"/>
</dbReference>
<keyword evidence="7" id="KW-0521">NADP</keyword>
<dbReference type="KEGG" id="pcor:KS4_09470"/>
<comment type="cofactor">
    <cofactor evidence="1 12 14">
        <name>FMN</name>
        <dbReference type="ChEBI" id="CHEBI:58210"/>
    </cofactor>
</comment>
<dbReference type="InterPro" id="IPR013785">
    <property type="entry name" value="Aldolase_TIM"/>
</dbReference>
<dbReference type="PROSITE" id="PS01136">
    <property type="entry name" value="UPF0034"/>
    <property type="match status" value="1"/>
</dbReference>
<evidence type="ECO:0000256" key="2">
    <source>
        <dbReference type="ARBA" id="ARBA00002790"/>
    </source>
</evidence>
<evidence type="ECO:0000256" key="9">
    <source>
        <dbReference type="ARBA" id="ARBA00023002"/>
    </source>
</evidence>